<accession>A0A7J7NF06</accession>
<comment type="caution">
    <text evidence="1">The sequence shown here is derived from an EMBL/GenBank/DDBJ whole genome shotgun (WGS) entry which is preliminary data.</text>
</comment>
<dbReference type="EMBL" id="JACGCM010000816">
    <property type="protein sequence ID" value="KAF6165829.1"/>
    <property type="molecule type" value="Genomic_DNA"/>
</dbReference>
<proteinExistence type="predicted"/>
<keyword evidence="2" id="KW-1185">Reference proteome</keyword>
<sequence>VEVAKSDIVFFNQEEVVGEAYQASADQTTIVSVEEQTLEVEKTEDEASQFIYLHASANQTTVVSVVEQTIEVTQAEVVISHQEEDVGEASQLILMESEVDVTSKKRDALTEEENNKSAFKMACRINQLHAHLDELFLGVLLESFIQRPISQNEKSQVDQV</sequence>
<reference evidence="1 2" key="1">
    <citation type="journal article" date="2020" name="IScience">
        <title>Genome Sequencing of the Endangered Kingdonia uniflora (Circaeasteraceae, Ranunculales) Reveals Potential Mechanisms of Evolutionary Specialization.</title>
        <authorList>
            <person name="Sun Y."/>
            <person name="Deng T."/>
            <person name="Zhang A."/>
            <person name="Moore M.J."/>
            <person name="Landis J.B."/>
            <person name="Lin N."/>
            <person name="Zhang H."/>
            <person name="Zhang X."/>
            <person name="Huang J."/>
            <person name="Zhang X."/>
            <person name="Sun H."/>
            <person name="Wang H."/>
        </authorList>
    </citation>
    <scope>NUCLEOTIDE SEQUENCE [LARGE SCALE GENOMIC DNA]</scope>
    <source>
        <strain evidence="1">TB1705</strain>
        <tissue evidence="1">Leaf</tissue>
    </source>
</reference>
<name>A0A7J7NF06_9MAGN</name>
<dbReference type="AlphaFoldDB" id="A0A7J7NF06"/>
<feature type="non-terminal residue" evidence="1">
    <location>
        <position position="160"/>
    </location>
</feature>
<evidence type="ECO:0000313" key="1">
    <source>
        <dbReference type="EMBL" id="KAF6165829.1"/>
    </source>
</evidence>
<gene>
    <name evidence="1" type="ORF">GIB67_012726</name>
</gene>
<dbReference type="Proteomes" id="UP000541444">
    <property type="component" value="Unassembled WGS sequence"/>
</dbReference>
<evidence type="ECO:0000313" key="2">
    <source>
        <dbReference type="Proteomes" id="UP000541444"/>
    </source>
</evidence>
<protein>
    <submittedName>
        <fullName evidence="1">Uncharacterized protein</fullName>
    </submittedName>
</protein>
<organism evidence="1 2">
    <name type="scientific">Kingdonia uniflora</name>
    <dbReference type="NCBI Taxonomy" id="39325"/>
    <lineage>
        <taxon>Eukaryota</taxon>
        <taxon>Viridiplantae</taxon>
        <taxon>Streptophyta</taxon>
        <taxon>Embryophyta</taxon>
        <taxon>Tracheophyta</taxon>
        <taxon>Spermatophyta</taxon>
        <taxon>Magnoliopsida</taxon>
        <taxon>Ranunculales</taxon>
        <taxon>Circaeasteraceae</taxon>
        <taxon>Kingdonia</taxon>
    </lineage>
</organism>